<feature type="transmembrane region" description="Helical" evidence="1">
    <location>
        <begin position="142"/>
        <end position="160"/>
    </location>
</feature>
<feature type="transmembrane region" description="Helical" evidence="1">
    <location>
        <begin position="243"/>
        <end position="259"/>
    </location>
</feature>
<evidence type="ECO:0000313" key="2">
    <source>
        <dbReference type="EMBL" id="CAE0461933.1"/>
    </source>
</evidence>
<name>A0A7S3Q0J9_9STRA</name>
<accession>A0A7S3Q0J9</accession>
<feature type="transmembrane region" description="Helical" evidence="1">
    <location>
        <begin position="35"/>
        <end position="51"/>
    </location>
</feature>
<evidence type="ECO:0000256" key="1">
    <source>
        <dbReference type="SAM" id="Phobius"/>
    </source>
</evidence>
<feature type="transmembrane region" description="Helical" evidence="1">
    <location>
        <begin position="107"/>
        <end position="130"/>
    </location>
</feature>
<feature type="transmembrane region" description="Helical" evidence="1">
    <location>
        <begin position="180"/>
        <end position="201"/>
    </location>
</feature>
<dbReference type="AlphaFoldDB" id="A0A7S3Q0J9"/>
<keyword evidence="1" id="KW-0812">Transmembrane</keyword>
<organism evidence="2">
    <name type="scientific">Chaetoceros debilis</name>
    <dbReference type="NCBI Taxonomy" id="122233"/>
    <lineage>
        <taxon>Eukaryota</taxon>
        <taxon>Sar</taxon>
        <taxon>Stramenopiles</taxon>
        <taxon>Ochrophyta</taxon>
        <taxon>Bacillariophyta</taxon>
        <taxon>Coscinodiscophyceae</taxon>
        <taxon>Chaetocerotophycidae</taxon>
        <taxon>Chaetocerotales</taxon>
        <taxon>Chaetocerotaceae</taxon>
        <taxon>Chaetoceros</taxon>
    </lineage>
</organism>
<feature type="transmembrane region" description="Helical" evidence="1">
    <location>
        <begin position="213"/>
        <end position="231"/>
    </location>
</feature>
<keyword evidence="1" id="KW-1133">Transmembrane helix</keyword>
<keyword evidence="1" id="KW-0472">Membrane</keyword>
<proteinExistence type="predicted"/>
<feature type="transmembrane region" description="Helical" evidence="1">
    <location>
        <begin position="7"/>
        <end position="23"/>
    </location>
</feature>
<gene>
    <name evidence="2" type="ORF">CDEB00056_LOCUS6774</name>
</gene>
<sequence length="285" mass="31136">MEDRSHSWLGLVFLSTVNIGAILDEFNYRNGQQNYALATACISLIFGTFYTSSHRIDSLRAKFVGNFIENTTAAVTLVLWAVAIAFIQSPGNEFAVAISAEGKEYIVYANLYFFSWLTFLLTVYLFGSCFQDIFEFSAKLSQWILICTMSIILLTSSIVLKGDICDNDNGNADNEKICSRMTYATLLGGCGIGISTIAIVLSTIRSMTKTIEFFMVILSALMYFFGVVLLTSSTGPASTIGNMYFAVWGGCFVSCMMALDCTMPGRKDGIESESDGNGGVEVTNP</sequence>
<dbReference type="EMBL" id="HBIO01008848">
    <property type="protein sequence ID" value="CAE0461933.1"/>
    <property type="molecule type" value="Transcribed_RNA"/>
</dbReference>
<reference evidence="2" key="1">
    <citation type="submission" date="2021-01" db="EMBL/GenBank/DDBJ databases">
        <authorList>
            <person name="Corre E."/>
            <person name="Pelletier E."/>
            <person name="Niang G."/>
            <person name="Scheremetjew M."/>
            <person name="Finn R."/>
            <person name="Kale V."/>
            <person name="Holt S."/>
            <person name="Cochrane G."/>
            <person name="Meng A."/>
            <person name="Brown T."/>
            <person name="Cohen L."/>
        </authorList>
    </citation>
    <scope>NUCLEOTIDE SEQUENCE</scope>
    <source>
        <strain evidence="2">MM31A-1</strain>
    </source>
</reference>
<feature type="transmembrane region" description="Helical" evidence="1">
    <location>
        <begin position="63"/>
        <end position="87"/>
    </location>
</feature>
<protein>
    <submittedName>
        <fullName evidence="2">Uncharacterized protein</fullName>
    </submittedName>
</protein>